<dbReference type="OrthoDB" id="5109343at2"/>
<dbReference type="GO" id="GO:0016747">
    <property type="term" value="F:acyltransferase activity, transferring groups other than amino-acyl groups"/>
    <property type="evidence" value="ECO:0007669"/>
    <property type="project" value="InterPro"/>
</dbReference>
<dbReference type="Gene3D" id="3.40.630.30">
    <property type="match status" value="1"/>
</dbReference>
<dbReference type="eggNOG" id="COG1247">
    <property type="taxonomic scope" value="Bacteria"/>
</dbReference>
<dbReference type="KEGG" id="nsa:Nitsa_0848"/>
<dbReference type="HOGENOM" id="CLU_118082_0_0_7"/>
<dbReference type="PROSITE" id="PS51186">
    <property type="entry name" value="GNAT"/>
    <property type="match status" value="1"/>
</dbReference>
<dbReference type="InterPro" id="IPR000182">
    <property type="entry name" value="GNAT_dom"/>
</dbReference>
<evidence type="ECO:0000313" key="2">
    <source>
        <dbReference type="EMBL" id="ADV46109.1"/>
    </source>
</evidence>
<proteinExistence type="predicted"/>
<reference evidence="2 3" key="1">
    <citation type="journal article" date="2011" name="Stand. Genomic Sci.">
        <title>Complete genome sequence of Nitratifractor salsuginis type strain (E9I37-1).</title>
        <authorList>
            <person name="Anderson I."/>
            <person name="Sikorski J."/>
            <person name="Zeytun A."/>
            <person name="Nolan M."/>
            <person name="Lapidus A."/>
            <person name="Lucas S."/>
            <person name="Hammon N."/>
            <person name="Deshpande S."/>
            <person name="Cheng J.F."/>
            <person name="Tapia R."/>
            <person name="Han C."/>
            <person name="Goodwin L."/>
            <person name="Pitluck S."/>
            <person name="Liolios K."/>
            <person name="Pagani I."/>
            <person name="Ivanova N."/>
            <person name="Huntemann M."/>
            <person name="Mavromatis K."/>
            <person name="Ovchinikova G."/>
            <person name="Pati A."/>
            <person name="Chen A."/>
            <person name="Palaniappan K."/>
            <person name="Land M."/>
            <person name="Hauser L."/>
            <person name="Brambilla E.M."/>
            <person name="Ngatchou-Djao O.D."/>
            <person name="Rohde M."/>
            <person name="Tindall B.J."/>
            <person name="Goker M."/>
            <person name="Detter J.C."/>
            <person name="Woyke T."/>
            <person name="Bristow J."/>
            <person name="Eisen J.A."/>
            <person name="Markowitz V."/>
            <person name="Hugenholtz P."/>
            <person name="Klenk H.P."/>
            <person name="Kyrpides N.C."/>
        </authorList>
    </citation>
    <scope>NUCLEOTIDE SEQUENCE [LARGE SCALE GENOMIC DNA]</scope>
    <source>
        <strain evidence="3">DSM 16511 / JCM 12458 / E9I37-1</strain>
    </source>
</reference>
<gene>
    <name evidence="2" type="ordered locus">Nitsa_0848</name>
</gene>
<dbReference type="AlphaFoldDB" id="E6X2P3"/>
<organism evidence="2 3">
    <name type="scientific">Nitratifractor salsuginis (strain DSM 16511 / JCM 12458 / E9I37-1)</name>
    <dbReference type="NCBI Taxonomy" id="749222"/>
    <lineage>
        <taxon>Bacteria</taxon>
        <taxon>Pseudomonadati</taxon>
        <taxon>Campylobacterota</taxon>
        <taxon>Epsilonproteobacteria</taxon>
        <taxon>Campylobacterales</taxon>
        <taxon>Sulfurovaceae</taxon>
        <taxon>Nitratifractor</taxon>
    </lineage>
</organism>
<dbReference type="EMBL" id="CP002452">
    <property type="protein sequence ID" value="ADV46109.1"/>
    <property type="molecule type" value="Genomic_DNA"/>
</dbReference>
<feature type="domain" description="N-acetyltransferase" evidence="1">
    <location>
        <begin position="1"/>
        <end position="182"/>
    </location>
</feature>
<protein>
    <submittedName>
        <fullName evidence="2">Acetyltransferase</fullName>
    </submittedName>
</protein>
<dbReference type="SUPFAM" id="SSF55729">
    <property type="entry name" value="Acyl-CoA N-acyltransferases (Nat)"/>
    <property type="match status" value="1"/>
</dbReference>
<evidence type="ECO:0000259" key="1">
    <source>
        <dbReference type="PROSITE" id="PS51186"/>
    </source>
</evidence>
<dbReference type="RefSeq" id="WP_013553803.1">
    <property type="nucleotide sequence ID" value="NC_014935.1"/>
</dbReference>
<accession>E6X2P3</accession>
<dbReference type="Pfam" id="PF00583">
    <property type="entry name" value="Acetyltransf_1"/>
    <property type="match status" value="1"/>
</dbReference>
<name>E6X2P3_NITSE</name>
<keyword evidence="3" id="KW-1185">Reference proteome</keyword>
<dbReference type="InterPro" id="IPR016181">
    <property type="entry name" value="Acyl_CoA_acyltransferase"/>
</dbReference>
<dbReference type="Proteomes" id="UP000008633">
    <property type="component" value="Chromosome"/>
</dbReference>
<sequence>MIIREARLEDIPAVLALHRRYQIATIAPEDRADGFVTTDFDAPLLQELIEAERGLFVAMKERQAMGYVMAASWDYCARWPIFRQMIRNLPSLRYRGRKLDTANSYQYGPVCIAKEHRGSGLLEALFEYAREAMRLRYEVLVTFVNKANPRSYAAHSRKLGLETIAEFSFGENEYYELACLTEEDLKRRKELLSS</sequence>
<evidence type="ECO:0000313" key="3">
    <source>
        <dbReference type="Proteomes" id="UP000008633"/>
    </source>
</evidence>
<reference evidence="3" key="2">
    <citation type="submission" date="2011-01" db="EMBL/GenBank/DDBJ databases">
        <title>The complete genome of Nitratifractor salsuginis DSM 16511.</title>
        <authorList>
            <consortium name="US DOE Joint Genome Institute (JGI-PGF)"/>
            <person name="Lucas S."/>
            <person name="Copeland A."/>
            <person name="Lapidus A."/>
            <person name="Bruce D."/>
            <person name="Goodwin L."/>
            <person name="Pitluck S."/>
            <person name="Kyrpides N."/>
            <person name="Mavromatis K."/>
            <person name="Ivanova N."/>
            <person name="Mikhailova N."/>
            <person name="Zeytun A."/>
            <person name="Detter J.C."/>
            <person name="Tapia R."/>
            <person name="Han C."/>
            <person name="Land M."/>
            <person name="Hauser L."/>
            <person name="Markowitz V."/>
            <person name="Cheng J.-F."/>
            <person name="Hugenholtz P."/>
            <person name="Woyke T."/>
            <person name="Wu D."/>
            <person name="Tindall B."/>
            <person name="Schuetze A."/>
            <person name="Brambilla E."/>
            <person name="Klenk H.-P."/>
            <person name="Eisen J.A."/>
        </authorList>
    </citation>
    <scope>NUCLEOTIDE SEQUENCE [LARGE SCALE GENOMIC DNA]</scope>
    <source>
        <strain evidence="3">DSM 16511 / JCM 12458 / E9I37-1</strain>
    </source>
</reference>